<protein>
    <submittedName>
        <fullName evidence="5">Outer arm dynein light chain 1</fullName>
    </submittedName>
</protein>
<dbReference type="Gene3D" id="3.80.10.10">
    <property type="entry name" value="Ribonuclease Inhibitor"/>
    <property type="match status" value="1"/>
</dbReference>
<keyword evidence="6" id="KW-1185">Reference proteome</keyword>
<reference evidence="5 6" key="2">
    <citation type="submission" date="2016-08" db="EMBL/GenBank/DDBJ databases">
        <title>Pervasive Adenine N6-methylation of Active Genes in Fungi.</title>
        <authorList>
            <consortium name="DOE Joint Genome Institute"/>
            <person name="Mondo S.J."/>
            <person name="Dannebaum R.O."/>
            <person name="Kuo R.C."/>
            <person name="Labutti K."/>
            <person name="Haridas S."/>
            <person name="Kuo A."/>
            <person name="Salamov A."/>
            <person name="Ahrendt S.R."/>
            <person name="Lipzen A."/>
            <person name="Sullivan W."/>
            <person name="Andreopoulos W.B."/>
            <person name="Clum A."/>
            <person name="Lindquist E."/>
            <person name="Daum C."/>
            <person name="Ramamoorthy G.K."/>
            <person name="Gryganskyi A."/>
            <person name="Culley D."/>
            <person name="Magnuson J.K."/>
            <person name="James T.Y."/>
            <person name="O'Malley M.A."/>
            <person name="Stajich J.E."/>
            <person name="Spatafora J.W."/>
            <person name="Visel A."/>
            <person name="Grigoriev I.V."/>
        </authorList>
    </citation>
    <scope>NUCLEOTIDE SEQUENCE [LARGE SCALE GENOMIC DNA]</scope>
    <source>
        <strain evidence="5 6">S4</strain>
    </source>
</reference>
<feature type="region of interest" description="Disordered" evidence="3">
    <location>
        <begin position="229"/>
        <end position="329"/>
    </location>
</feature>
<keyword evidence="1" id="KW-0433">Leucine-rich repeat</keyword>
<dbReference type="SUPFAM" id="SSF52058">
    <property type="entry name" value="L domain-like"/>
    <property type="match status" value="1"/>
</dbReference>
<dbReference type="InterPro" id="IPR032675">
    <property type="entry name" value="LRR_dom_sf"/>
</dbReference>
<dbReference type="SMART" id="SM00369">
    <property type="entry name" value="LRR_TYP"/>
    <property type="match status" value="4"/>
</dbReference>
<feature type="domain" description="Disease resistance R13L4/SHOC-2-like LRR" evidence="4">
    <location>
        <begin position="37"/>
        <end position="119"/>
    </location>
</feature>
<dbReference type="Proteomes" id="UP000193944">
    <property type="component" value="Unassembled WGS sequence"/>
</dbReference>
<evidence type="ECO:0000313" key="6">
    <source>
        <dbReference type="Proteomes" id="UP000193944"/>
    </source>
</evidence>
<feature type="non-terminal residue" evidence="5">
    <location>
        <position position="1"/>
    </location>
</feature>
<dbReference type="SMART" id="SM00365">
    <property type="entry name" value="LRR_SD22"/>
    <property type="match status" value="2"/>
</dbReference>
<gene>
    <name evidence="5" type="ORF">BCR32DRAFT_197291</name>
</gene>
<dbReference type="STRING" id="1754192.A0A1Y1XQW9"/>
<proteinExistence type="predicted"/>
<evidence type="ECO:0000313" key="5">
    <source>
        <dbReference type="EMBL" id="ORX88140.1"/>
    </source>
</evidence>
<dbReference type="InterPro" id="IPR003591">
    <property type="entry name" value="Leu-rich_rpt_typical-subtyp"/>
</dbReference>
<keyword evidence="2" id="KW-0677">Repeat</keyword>
<evidence type="ECO:0000256" key="1">
    <source>
        <dbReference type="ARBA" id="ARBA00022614"/>
    </source>
</evidence>
<accession>A0A1Y1XQW9</accession>
<dbReference type="GO" id="GO:0005737">
    <property type="term" value="C:cytoplasm"/>
    <property type="evidence" value="ECO:0007669"/>
    <property type="project" value="TreeGrafter"/>
</dbReference>
<dbReference type="Pfam" id="PF00560">
    <property type="entry name" value="LRR_1"/>
    <property type="match status" value="1"/>
</dbReference>
<dbReference type="Pfam" id="PF23598">
    <property type="entry name" value="LRR_14"/>
    <property type="match status" value="1"/>
</dbReference>
<name>A0A1Y1XQW9_9FUNG</name>
<dbReference type="AlphaFoldDB" id="A0A1Y1XQW9"/>
<dbReference type="InterPro" id="IPR001611">
    <property type="entry name" value="Leu-rich_rpt"/>
</dbReference>
<dbReference type="InterPro" id="IPR055414">
    <property type="entry name" value="LRR_R13L4/SHOC2-like"/>
</dbReference>
<evidence type="ECO:0000256" key="3">
    <source>
        <dbReference type="SAM" id="MobiDB-lite"/>
    </source>
</evidence>
<feature type="compositionally biased region" description="Low complexity" evidence="3">
    <location>
        <begin position="307"/>
        <end position="326"/>
    </location>
</feature>
<dbReference type="PANTHER" id="PTHR48051:SF1">
    <property type="entry name" value="RAS SUPPRESSOR PROTEIN 1"/>
    <property type="match status" value="1"/>
</dbReference>
<reference evidence="5 6" key="1">
    <citation type="submission" date="2016-08" db="EMBL/GenBank/DDBJ databases">
        <title>A Parts List for Fungal Cellulosomes Revealed by Comparative Genomics.</title>
        <authorList>
            <consortium name="DOE Joint Genome Institute"/>
            <person name="Haitjema C.H."/>
            <person name="Gilmore S.P."/>
            <person name="Henske J.K."/>
            <person name="Solomon K.V."/>
            <person name="De Groot R."/>
            <person name="Kuo A."/>
            <person name="Mondo S.J."/>
            <person name="Salamov A.A."/>
            <person name="Labutti K."/>
            <person name="Zhao Z."/>
            <person name="Chiniquy J."/>
            <person name="Barry K."/>
            <person name="Brewer H.M."/>
            <person name="Purvine S.O."/>
            <person name="Wright A.T."/>
            <person name="Boxma B."/>
            <person name="Van Alen T."/>
            <person name="Hackstein J.H."/>
            <person name="Baker S.E."/>
            <person name="Grigoriev I.V."/>
            <person name="O'Malley M.A."/>
        </authorList>
    </citation>
    <scope>NUCLEOTIDE SEQUENCE [LARGE SCALE GENOMIC DNA]</scope>
    <source>
        <strain evidence="5 6">S4</strain>
    </source>
</reference>
<dbReference type="InterPro" id="IPR050216">
    <property type="entry name" value="LRR_domain-containing"/>
</dbReference>
<dbReference type="OrthoDB" id="660555at2759"/>
<sequence>NNLTEIPSEIGHLKNLKTLNLSNNKIERIPNTICYLKNLTYLDFSNNKIKEIPTFISKLTNLTVLNLKNNQIEIIPSEIGELKNLISLNLNGNLIQYLPIEINNLINLAELDVENCPLASSFDECQLKIPTLKELAARTIVRNRLLMSTNILPECLLNYLSFYRSCSFCHGPYFETYVRRVRIIHKFNKDIPFEYRLCRAHFNTNEERIKEMFKIRPITAPKSLDRSEKFNIKEKKYRHRDNSNSSIDSNLSSKNFINNSKSAKTSSSSSSQSSISNHKNSMKTIFGIKSKHQKNSNKDSTRLTKGNSVHNLFNSNNNNNFSSNQKNKNEFTSLKPVTINELIYMKQPLLPSLPFSTEIS</sequence>
<feature type="compositionally biased region" description="Low complexity" evidence="3">
    <location>
        <begin position="243"/>
        <end position="279"/>
    </location>
</feature>
<evidence type="ECO:0000259" key="4">
    <source>
        <dbReference type="Pfam" id="PF23598"/>
    </source>
</evidence>
<comment type="caution">
    <text evidence="5">The sequence shown here is derived from an EMBL/GenBank/DDBJ whole genome shotgun (WGS) entry which is preliminary data.</text>
</comment>
<organism evidence="5 6">
    <name type="scientific">Anaeromyces robustus</name>
    <dbReference type="NCBI Taxonomy" id="1754192"/>
    <lineage>
        <taxon>Eukaryota</taxon>
        <taxon>Fungi</taxon>
        <taxon>Fungi incertae sedis</taxon>
        <taxon>Chytridiomycota</taxon>
        <taxon>Chytridiomycota incertae sedis</taxon>
        <taxon>Neocallimastigomycetes</taxon>
        <taxon>Neocallimastigales</taxon>
        <taxon>Neocallimastigaceae</taxon>
        <taxon>Anaeromyces</taxon>
    </lineage>
</organism>
<dbReference type="EMBL" id="MCFG01000002">
    <property type="protein sequence ID" value="ORX88140.1"/>
    <property type="molecule type" value="Genomic_DNA"/>
</dbReference>
<dbReference type="PROSITE" id="PS51450">
    <property type="entry name" value="LRR"/>
    <property type="match status" value="3"/>
</dbReference>
<evidence type="ECO:0000256" key="2">
    <source>
        <dbReference type="ARBA" id="ARBA00022737"/>
    </source>
</evidence>
<dbReference type="PANTHER" id="PTHR48051">
    <property type="match status" value="1"/>
</dbReference>